<comment type="caution">
    <text evidence="2">The sequence shown here is derived from an EMBL/GenBank/DDBJ whole genome shotgun (WGS) entry which is preliminary data.</text>
</comment>
<organism evidence="2 3">
    <name type="scientific">Clostridium polyendosporum</name>
    <dbReference type="NCBI Taxonomy" id="69208"/>
    <lineage>
        <taxon>Bacteria</taxon>
        <taxon>Bacillati</taxon>
        <taxon>Bacillota</taxon>
        <taxon>Clostridia</taxon>
        <taxon>Eubacteriales</taxon>
        <taxon>Clostridiaceae</taxon>
        <taxon>Clostridium</taxon>
    </lineage>
</organism>
<dbReference type="RefSeq" id="WP_212902875.1">
    <property type="nucleotide sequence ID" value="NZ_BOPZ01000004.1"/>
</dbReference>
<evidence type="ECO:0000313" key="3">
    <source>
        <dbReference type="Proteomes" id="UP000679179"/>
    </source>
</evidence>
<feature type="transmembrane region" description="Helical" evidence="1">
    <location>
        <begin position="6"/>
        <end position="23"/>
    </location>
</feature>
<gene>
    <name evidence="2" type="ORF">CPJCM30710_08070</name>
</gene>
<protein>
    <submittedName>
        <fullName evidence="2">Membrane protein</fullName>
    </submittedName>
</protein>
<keyword evidence="1" id="KW-0812">Transmembrane</keyword>
<dbReference type="Proteomes" id="UP000679179">
    <property type="component" value="Unassembled WGS sequence"/>
</dbReference>
<keyword evidence="1" id="KW-0472">Membrane</keyword>
<dbReference type="AlphaFoldDB" id="A0A919VG23"/>
<evidence type="ECO:0000313" key="2">
    <source>
        <dbReference type="EMBL" id="GIM28141.1"/>
    </source>
</evidence>
<dbReference type="EMBL" id="BOPZ01000004">
    <property type="protein sequence ID" value="GIM28141.1"/>
    <property type="molecule type" value="Genomic_DNA"/>
</dbReference>
<sequence>MQEYLYWYVALINSIGFSLMYIDKRRAIKKTWRISERQLFLAALLGGSIGSILGMYVFRHKTKHWYFVYGLPVLLIIQVILIILLKQY</sequence>
<feature type="transmembrane region" description="Helical" evidence="1">
    <location>
        <begin position="39"/>
        <end position="58"/>
    </location>
</feature>
<keyword evidence="3" id="KW-1185">Reference proteome</keyword>
<evidence type="ECO:0000256" key="1">
    <source>
        <dbReference type="SAM" id="Phobius"/>
    </source>
</evidence>
<reference evidence="2" key="1">
    <citation type="submission" date="2021-03" db="EMBL/GenBank/DDBJ databases">
        <title>Taxonomic study of Clostridium polyendosporum from meadow-gley soil under rice.</title>
        <authorList>
            <person name="Kobayashi H."/>
            <person name="Tanizawa Y."/>
            <person name="Yagura M."/>
        </authorList>
    </citation>
    <scope>NUCLEOTIDE SEQUENCE</scope>
    <source>
        <strain evidence="2">JCM 30710</strain>
    </source>
</reference>
<proteinExistence type="predicted"/>
<name>A0A919VG23_9CLOT</name>
<dbReference type="InterPro" id="IPR010718">
    <property type="entry name" value="DUF1294"/>
</dbReference>
<keyword evidence="1" id="KW-1133">Transmembrane helix</keyword>
<accession>A0A919VG23</accession>
<feature type="transmembrane region" description="Helical" evidence="1">
    <location>
        <begin position="64"/>
        <end position="85"/>
    </location>
</feature>
<dbReference type="Pfam" id="PF06961">
    <property type="entry name" value="DUF1294"/>
    <property type="match status" value="1"/>
</dbReference>